<comment type="caution">
    <text evidence="2">The sequence shown here is derived from an EMBL/GenBank/DDBJ whole genome shotgun (WGS) entry which is preliminary data.</text>
</comment>
<feature type="region of interest" description="Disordered" evidence="1">
    <location>
        <begin position="1"/>
        <end position="51"/>
    </location>
</feature>
<accession>A0A7J8ILP0</accession>
<evidence type="ECO:0000313" key="2">
    <source>
        <dbReference type="EMBL" id="KAF6485248.1"/>
    </source>
</evidence>
<organism evidence="2 3">
    <name type="scientific">Rousettus aegyptiacus</name>
    <name type="common">Egyptian fruit bat</name>
    <name type="synonym">Pteropus aegyptiacus</name>
    <dbReference type="NCBI Taxonomy" id="9407"/>
    <lineage>
        <taxon>Eukaryota</taxon>
        <taxon>Metazoa</taxon>
        <taxon>Chordata</taxon>
        <taxon>Craniata</taxon>
        <taxon>Vertebrata</taxon>
        <taxon>Euteleostomi</taxon>
        <taxon>Mammalia</taxon>
        <taxon>Eutheria</taxon>
        <taxon>Laurasiatheria</taxon>
        <taxon>Chiroptera</taxon>
        <taxon>Yinpterochiroptera</taxon>
        <taxon>Pteropodoidea</taxon>
        <taxon>Pteropodidae</taxon>
        <taxon>Rousettinae</taxon>
        <taxon>Rousettus</taxon>
    </lineage>
</organism>
<protein>
    <submittedName>
        <fullName evidence="2">Uncharacterized protein</fullName>
    </submittedName>
</protein>
<keyword evidence="3" id="KW-1185">Reference proteome</keyword>
<gene>
    <name evidence="2" type="ORF">HJG63_010502</name>
</gene>
<dbReference type="EMBL" id="JACASE010000003">
    <property type="protein sequence ID" value="KAF6485248.1"/>
    <property type="molecule type" value="Genomic_DNA"/>
</dbReference>
<dbReference type="AlphaFoldDB" id="A0A7J8ILP0"/>
<proteinExistence type="predicted"/>
<sequence>MGPEHSTVLGLGITPSPTRKLPERPKPGLLAGGSSPASSPACPASPPQLGLSASWPSAWAWATQARGGCHLRAGFAGGREGVDPGAHGRRPAVLRQANGILGSAGVPHVQLGKHVCREQSRLRACVPVRDRAGPQGTPASPQIARSATLLFG</sequence>
<feature type="compositionally biased region" description="Low complexity" evidence="1">
    <location>
        <begin position="27"/>
        <end position="42"/>
    </location>
</feature>
<name>A0A7J8ILP0_ROUAE</name>
<evidence type="ECO:0000313" key="3">
    <source>
        <dbReference type="Proteomes" id="UP000593571"/>
    </source>
</evidence>
<dbReference type="Proteomes" id="UP000593571">
    <property type="component" value="Unassembled WGS sequence"/>
</dbReference>
<reference evidence="2 3" key="1">
    <citation type="journal article" date="2020" name="Nature">
        <title>Six reference-quality genomes reveal evolution of bat adaptations.</title>
        <authorList>
            <person name="Jebb D."/>
            <person name="Huang Z."/>
            <person name="Pippel M."/>
            <person name="Hughes G.M."/>
            <person name="Lavrichenko K."/>
            <person name="Devanna P."/>
            <person name="Winkler S."/>
            <person name="Jermiin L.S."/>
            <person name="Skirmuntt E.C."/>
            <person name="Katzourakis A."/>
            <person name="Burkitt-Gray L."/>
            <person name="Ray D.A."/>
            <person name="Sullivan K.A.M."/>
            <person name="Roscito J.G."/>
            <person name="Kirilenko B.M."/>
            <person name="Davalos L.M."/>
            <person name="Corthals A.P."/>
            <person name="Power M.L."/>
            <person name="Jones G."/>
            <person name="Ransome R.D."/>
            <person name="Dechmann D.K.N."/>
            <person name="Locatelli A.G."/>
            <person name="Puechmaille S.J."/>
            <person name="Fedrigo O."/>
            <person name="Jarvis E.D."/>
            <person name="Hiller M."/>
            <person name="Vernes S.C."/>
            <person name="Myers E.W."/>
            <person name="Teeling E.C."/>
        </authorList>
    </citation>
    <scope>NUCLEOTIDE SEQUENCE [LARGE SCALE GENOMIC DNA]</scope>
    <source>
        <strain evidence="2">MRouAeg1</strain>
        <tissue evidence="2">Muscle</tissue>
    </source>
</reference>
<evidence type="ECO:0000256" key="1">
    <source>
        <dbReference type="SAM" id="MobiDB-lite"/>
    </source>
</evidence>